<evidence type="ECO:0000256" key="6">
    <source>
        <dbReference type="ARBA" id="ARBA00022777"/>
    </source>
</evidence>
<feature type="domain" description="Histidine kinase" evidence="11">
    <location>
        <begin position="318"/>
        <end position="544"/>
    </location>
</feature>
<evidence type="ECO:0000256" key="2">
    <source>
        <dbReference type="ARBA" id="ARBA00012438"/>
    </source>
</evidence>
<dbReference type="RefSeq" id="WP_190951383.1">
    <property type="nucleotide sequence ID" value="NZ_JACJTC010000018.1"/>
</dbReference>
<dbReference type="CDD" id="cd00130">
    <property type="entry name" value="PAS"/>
    <property type="match status" value="2"/>
</dbReference>
<keyword evidence="10" id="KW-0175">Coiled coil</keyword>
<dbReference type="Pfam" id="PF02518">
    <property type="entry name" value="HATPase_c"/>
    <property type="match status" value="1"/>
</dbReference>
<evidence type="ECO:0000259" key="11">
    <source>
        <dbReference type="PROSITE" id="PS50109"/>
    </source>
</evidence>
<dbReference type="InterPro" id="IPR000014">
    <property type="entry name" value="PAS"/>
</dbReference>
<evidence type="ECO:0000256" key="9">
    <source>
        <dbReference type="PROSITE-ProRule" id="PRU00169"/>
    </source>
</evidence>
<dbReference type="Gene3D" id="3.30.565.10">
    <property type="entry name" value="Histidine kinase-like ATPase, C-terminal domain"/>
    <property type="match status" value="1"/>
</dbReference>
<dbReference type="SMART" id="SM00091">
    <property type="entry name" value="PAS"/>
    <property type="match status" value="2"/>
</dbReference>
<dbReference type="Pfam" id="PF00989">
    <property type="entry name" value="PAS"/>
    <property type="match status" value="1"/>
</dbReference>
<dbReference type="SUPFAM" id="SSF55874">
    <property type="entry name" value="ATPase domain of HSP90 chaperone/DNA topoisomerase II/histidine kinase"/>
    <property type="match status" value="1"/>
</dbReference>
<dbReference type="CDD" id="cd00156">
    <property type="entry name" value="REC"/>
    <property type="match status" value="1"/>
</dbReference>
<dbReference type="InterPro" id="IPR036097">
    <property type="entry name" value="HisK_dim/P_sf"/>
</dbReference>
<dbReference type="Pfam" id="PF13426">
    <property type="entry name" value="PAS_9"/>
    <property type="match status" value="1"/>
</dbReference>
<evidence type="ECO:0000256" key="10">
    <source>
        <dbReference type="SAM" id="Coils"/>
    </source>
</evidence>
<proteinExistence type="predicted"/>
<dbReference type="InterPro" id="IPR004358">
    <property type="entry name" value="Sig_transdc_His_kin-like_C"/>
</dbReference>
<dbReference type="Gene3D" id="3.40.50.2300">
    <property type="match status" value="1"/>
</dbReference>
<dbReference type="InterPro" id="IPR011006">
    <property type="entry name" value="CheY-like_superfamily"/>
</dbReference>
<dbReference type="PROSITE" id="PS50110">
    <property type="entry name" value="RESPONSE_REGULATORY"/>
    <property type="match status" value="1"/>
</dbReference>
<dbReference type="PROSITE" id="PS50113">
    <property type="entry name" value="PAC"/>
    <property type="match status" value="2"/>
</dbReference>
<dbReference type="EMBL" id="JACJTC010000018">
    <property type="protein sequence ID" value="MBD2614392.1"/>
    <property type="molecule type" value="Genomic_DNA"/>
</dbReference>
<dbReference type="PROSITE" id="PS50109">
    <property type="entry name" value="HIS_KIN"/>
    <property type="match status" value="1"/>
</dbReference>
<reference evidence="15 16" key="1">
    <citation type="journal article" date="2020" name="ISME J.">
        <title>Comparative genomics reveals insights into cyanobacterial evolution and habitat adaptation.</title>
        <authorList>
            <person name="Chen M.Y."/>
            <person name="Teng W.K."/>
            <person name="Zhao L."/>
            <person name="Hu C.X."/>
            <person name="Zhou Y.K."/>
            <person name="Han B.P."/>
            <person name="Song L.R."/>
            <person name="Shu W.S."/>
        </authorList>
    </citation>
    <scope>NUCLEOTIDE SEQUENCE [LARGE SCALE GENOMIC DNA]</scope>
    <source>
        <strain evidence="15 16">FACHB-252</strain>
    </source>
</reference>
<dbReference type="SMART" id="SM00387">
    <property type="entry name" value="HATPase_c"/>
    <property type="match status" value="1"/>
</dbReference>
<feature type="domain" description="PAC" evidence="14">
    <location>
        <begin position="128"/>
        <end position="184"/>
    </location>
</feature>
<comment type="catalytic activity">
    <reaction evidence="1">
        <text>ATP + protein L-histidine = ADP + protein N-phospho-L-histidine.</text>
        <dbReference type="EC" id="2.7.13.3"/>
    </reaction>
</comment>
<comment type="caution">
    <text evidence="15">The sequence shown here is derived from an EMBL/GenBank/DDBJ whole genome shotgun (WGS) entry which is preliminary data.</text>
</comment>
<feature type="domain" description="PAC" evidence="14">
    <location>
        <begin position="253"/>
        <end position="305"/>
    </location>
</feature>
<dbReference type="CDD" id="cd00082">
    <property type="entry name" value="HisKA"/>
    <property type="match status" value="1"/>
</dbReference>
<dbReference type="SMART" id="SM00448">
    <property type="entry name" value="REC"/>
    <property type="match status" value="1"/>
</dbReference>
<dbReference type="PANTHER" id="PTHR43065">
    <property type="entry name" value="SENSOR HISTIDINE KINASE"/>
    <property type="match status" value="1"/>
</dbReference>
<evidence type="ECO:0000313" key="15">
    <source>
        <dbReference type="EMBL" id="MBD2614392.1"/>
    </source>
</evidence>
<name>A0ABR8HG89_NOSPU</name>
<dbReference type="InterPro" id="IPR001789">
    <property type="entry name" value="Sig_transdc_resp-reg_receiver"/>
</dbReference>
<dbReference type="PRINTS" id="PR00344">
    <property type="entry name" value="BCTRLSENSOR"/>
</dbReference>
<evidence type="ECO:0000256" key="3">
    <source>
        <dbReference type="ARBA" id="ARBA00022553"/>
    </source>
</evidence>
<feature type="domain" description="Response regulatory" evidence="12">
    <location>
        <begin position="563"/>
        <end position="679"/>
    </location>
</feature>
<dbReference type="EC" id="2.7.13.3" evidence="2"/>
<evidence type="ECO:0000259" key="14">
    <source>
        <dbReference type="PROSITE" id="PS50113"/>
    </source>
</evidence>
<keyword evidence="6" id="KW-0418">Kinase</keyword>
<dbReference type="InterPro" id="IPR013767">
    <property type="entry name" value="PAS_fold"/>
</dbReference>
<feature type="coiled-coil region" evidence="10">
    <location>
        <begin position="35"/>
        <end position="72"/>
    </location>
</feature>
<keyword evidence="7" id="KW-0067">ATP-binding</keyword>
<dbReference type="SUPFAM" id="SSF55785">
    <property type="entry name" value="PYP-like sensor domain (PAS domain)"/>
    <property type="match status" value="2"/>
</dbReference>
<dbReference type="Pfam" id="PF00072">
    <property type="entry name" value="Response_reg"/>
    <property type="match status" value="1"/>
</dbReference>
<dbReference type="NCBIfam" id="TIGR00229">
    <property type="entry name" value="sensory_box"/>
    <property type="match status" value="2"/>
</dbReference>
<dbReference type="PROSITE" id="PS50112">
    <property type="entry name" value="PAS"/>
    <property type="match status" value="2"/>
</dbReference>
<dbReference type="SUPFAM" id="SSF52172">
    <property type="entry name" value="CheY-like"/>
    <property type="match status" value="1"/>
</dbReference>
<keyword evidence="3 9" id="KW-0597">Phosphoprotein</keyword>
<organism evidence="15 16">
    <name type="scientific">Nostoc punctiforme FACHB-252</name>
    <dbReference type="NCBI Taxonomy" id="1357509"/>
    <lineage>
        <taxon>Bacteria</taxon>
        <taxon>Bacillati</taxon>
        <taxon>Cyanobacteriota</taxon>
        <taxon>Cyanophyceae</taxon>
        <taxon>Nostocales</taxon>
        <taxon>Nostocaceae</taxon>
        <taxon>Nostoc</taxon>
    </lineage>
</organism>
<keyword evidence="5" id="KW-0547">Nucleotide-binding</keyword>
<evidence type="ECO:0000259" key="13">
    <source>
        <dbReference type="PROSITE" id="PS50112"/>
    </source>
</evidence>
<keyword evidence="4" id="KW-0808">Transferase</keyword>
<dbReference type="Gene3D" id="1.10.287.130">
    <property type="match status" value="1"/>
</dbReference>
<evidence type="ECO:0000256" key="7">
    <source>
        <dbReference type="ARBA" id="ARBA00022840"/>
    </source>
</evidence>
<evidence type="ECO:0000259" key="12">
    <source>
        <dbReference type="PROSITE" id="PS50110"/>
    </source>
</evidence>
<dbReference type="InterPro" id="IPR003594">
    <property type="entry name" value="HATPase_dom"/>
</dbReference>
<dbReference type="PANTHER" id="PTHR43065:SF46">
    <property type="entry name" value="C4-DICARBOXYLATE TRANSPORT SENSOR PROTEIN DCTB"/>
    <property type="match status" value="1"/>
</dbReference>
<feature type="domain" description="PAS" evidence="13">
    <location>
        <begin position="181"/>
        <end position="251"/>
    </location>
</feature>
<dbReference type="InterPro" id="IPR035965">
    <property type="entry name" value="PAS-like_dom_sf"/>
</dbReference>
<dbReference type="InterPro" id="IPR000700">
    <property type="entry name" value="PAS-assoc_C"/>
</dbReference>
<accession>A0ABR8HG89</accession>
<dbReference type="SUPFAM" id="SSF47384">
    <property type="entry name" value="Homodimeric domain of signal transducing histidine kinase"/>
    <property type="match status" value="1"/>
</dbReference>
<dbReference type="InterPro" id="IPR036890">
    <property type="entry name" value="HATPase_C_sf"/>
</dbReference>
<protein>
    <recommendedName>
        <fullName evidence="2">histidine kinase</fullName>
        <ecNumber evidence="2">2.7.13.3</ecNumber>
    </recommendedName>
</protein>
<evidence type="ECO:0000256" key="5">
    <source>
        <dbReference type="ARBA" id="ARBA00022741"/>
    </source>
</evidence>
<feature type="domain" description="PAS" evidence="13">
    <location>
        <begin position="59"/>
        <end position="114"/>
    </location>
</feature>
<dbReference type="InterPro" id="IPR003661">
    <property type="entry name" value="HisK_dim/P_dom"/>
</dbReference>
<keyword evidence="8" id="KW-0902">Two-component regulatory system</keyword>
<evidence type="ECO:0000256" key="4">
    <source>
        <dbReference type="ARBA" id="ARBA00022679"/>
    </source>
</evidence>
<dbReference type="Pfam" id="PF00512">
    <property type="entry name" value="HisKA"/>
    <property type="match status" value="1"/>
</dbReference>
<dbReference type="InterPro" id="IPR001610">
    <property type="entry name" value="PAC"/>
</dbReference>
<evidence type="ECO:0000256" key="8">
    <source>
        <dbReference type="ARBA" id="ARBA00023012"/>
    </source>
</evidence>
<evidence type="ECO:0000313" key="16">
    <source>
        <dbReference type="Proteomes" id="UP000606396"/>
    </source>
</evidence>
<gene>
    <name evidence="15" type="ORF">H6G94_24480</name>
</gene>
<sequence length="682" mass="76964">MQRQQIDKLLRQAHEDLEIRVEERTAELSHANALLQQEILERQAALRERQRAEEALQQSEKLYRQLVESQTDVIVRTDLQGKLTFANAVACQTFGFKLDELLGQSLYNFFHPDDLAQSLENMASLASPPYCLRVYEQRALTVKGIRWFQWNVTAITDDRQQVTETQGVARDVTERKQAEQKISEQAALLDIATDAILVQDFLFEILFWNQGAERLYGWQACEVIGKNPEKLLYKKTSPQLKVALKNVIEFGSWHGELHKVTKSGKEIITESRWTLMRDEMGQPKSILTVDTDITEKKQLQAQFLRAQRLESLGTLASGIAHDLNNILTPIMSSSQMLALRLPNLDPRNQQLLKLLEDNSKRAADLVKQILTFARGGFEGRGVCLQIEYLLLEIEQIINSTFPKSIKISKNLPKENLWTILADPTQIHQVLMNLCVNARDAMPKGGTLYIGAENLFVDENFVRMNLDARVGPYVVITIKDTGIGIPSLILDRIFEPFFTTKELGKGTGLGLPTVIGIVEKHGGFVNVQSEVGKGTQFQVYLPAIKERTTQEVEKSELLNGKGELILIVDDETAILEITKTSLEDHNYKTFTASNGIEAISLYAEHKNTISVVLMDMMMPSMDGLTTIRILQQMNKQVKVVAISGMTSNSEFAEVTEVGVNVFLRKPYTFHELLHAINNVLSKP</sequence>
<dbReference type="Proteomes" id="UP000606396">
    <property type="component" value="Unassembled WGS sequence"/>
</dbReference>
<dbReference type="SMART" id="SM00086">
    <property type="entry name" value="PAC"/>
    <property type="match status" value="2"/>
</dbReference>
<dbReference type="Gene3D" id="3.30.450.20">
    <property type="entry name" value="PAS domain"/>
    <property type="match status" value="2"/>
</dbReference>
<dbReference type="InterPro" id="IPR005467">
    <property type="entry name" value="His_kinase_dom"/>
</dbReference>
<keyword evidence="16" id="KW-1185">Reference proteome</keyword>
<dbReference type="SMART" id="SM00388">
    <property type="entry name" value="HisKA"/>
    <property type="match status" value="1"/>
</dbReference>
<evidence type="ECO:0000256" key="1">
    <source>
        <dbReference type="ARBA" id="ARBA00000085"/>
    </source>
</evidence>
<feature type="modified residue" description="4-aspartylphosphate" evidence="9">
    <location>
        <position position="614"/>
    </location>
</feature>